<reference evidence="1" key="1">
    <citation type="submission" date="2021-12" db="EMBL/GenBank/DDBJ databases">
        <authorList>
            <person name="King R."/>
        </authorList>
    </citation>
    <scope>NUCLEOTIDE SEQUENCE</scope>
</reference>
<dbReference type="OrthoDB" id="8061312at2759"/>
<dbReference type="Proteomes" id="UP001154078">
    <property type="component" value="Chromosome 9"/>
</dbReference>
<name>A0A9P0FNN3_BRAAE</name>
<keyword evidence="2" id="KW-1185">Reference proteome</keyword>
<organism evidence="1 2">
    <name type="scientific">Brassicogethes aeneus</name>
    <name type="common">Rape pollen beetle</name>
    <name type="synonym">Meligethes aeneus</name>
    <dbReference type="NCBI Taxonomy" id="1431903"/>
    <lineage>
        <taxon>Eukaryota</taxon>
        <taxon>Metazoa</taxon>
        <taxon>Ecdysozoa</taxon>
        <taxon>Arthropoda</taxon>
        <taxon>Hexapoda</taxon>
        <taxon>Insecta</taxon>
        <taxon>Pterygota</taxon>
        <taxon>Neoptera</taxon>
        <taxon>Endopterygota</taxon>
        <taxon>Coleoptera</taxon>
        <taxon>Polyphaga</taxon>
        <taxon>Cucujiformia</taxon>
        <taxon>Nitidulidae</taxon>
        <taxon>Meligethinae</taxon>
        <taxon>Brassicogethes</taxon>
    </lineage>
</organism>
<accession>A0A9P0FNN3</accession>
<sequence>MVILEPPKMEENPTAIANIKNEILDAYTTDEYDELEQAIKTNIKTENNEESPPKKNKRTRHLINKRKQAQENRMKGYSYVGYVRTKNGRVSHNQERPSRSQRACNSANCALKSKKCLVFPKEDLEKMFDDFWELSWEEKREYVLGLVDYVPKKSARLKGPSRRLGTFNYYLEMGKVRLPVCKNMFLGSLGLGENMVQSWVKSNVVLTVPEVEVDGPKPIKIEVEETHNLDSIKSRVKPPPDSSPVKPRDVSRIKRMKGLPYLGYSRDEDGKIIQNQIRPPRTQKFCNSSFCATIRKHCASFSKKELQKVFHEFWNFTWDEKKSYVTSLIDLIPKKRVRVSNVSRRSGTYIYHLIKDEQKLPVCKKMFLGSLGLGESMVQSWVRSCSREAQKIAEIKTPKKLAECNKTKKKEKGRYNCFNMNDKTKILRKRAKAVVEPANIKTEIEIVEDSIECKLEEPLLPFSCEFDKIQLPQ</sequence>
<evidence type="ECO:0000313" key="2">
    <source>
        <dbReference type="Proteomes" id="UP001154078"/>
    </source>
</evidence>
<proteinExistence type="predicted"/>
<dbReference type="PANTHER" id="PTHR10773:SF19">
    <property type="match status" value="1"/>
</dbReference>
<gene>
    <name evidence="1" type="ORF">MELIAE_LOCUS13260</name>
</gene>
<evidence type="ECO:0000313" key="1">
    <source>
        <dbReference type="EMBL" id="CAH0564804.1"/>
    </source>
</evidence>
<dbReference type="AlphaFoldDB" id="A0A9P0FNN3"/>
<protein>
    <submittedName>
        <fullName evidence="1">Uncharacterized protein</fullName>
    </submittedName>
</protein>
<dbReference type="PANTHER" id="PTHR10773">
    <property type="entry name" value="DNA-DIRECTED RNA POLYMERASES I, II, AND III SUBUNIT RPABC2"/>
    <property type="match status" value="1"/>
</dbReference>
<dbReference type="EMBL" id="OV121140">
    <property type="protein sequence ID" value="CAH0564804.1"/>
    <property type="molecule type" value="Genomic_DNA"/>
</dbReference>